<feature type="transmembrane region" description="Helical" evidence="1">
    <location>
        <begin position="205"/>
        <end position="226"/>
    </location>
</feature>
<comment type="caution">
    <text evidence="2">The sequence shown here is derived from an EMBL/GenBank/DDBJ whole genome shotgun (WGS) entry which is preliminary data.</text>
</comment>
<keyword evidence="1" id="KW-0472">Membrane</keyword>
<keyword evidence="3" id="KW-1185">Reference proteome</keyword>
<keyword evidence="1" id="KW-0812">Transmembrane</keyword>
<proteinExistence type="predicted"/>
<organism evidence="2 3">
    <name type="scientific">Nocardia fluminea</name>
    <dbReference type="NCBI Taxonomy" id="134984"/>
    <lineage>
        <taxon>Bacteria</taxon>
        <taxon>Bacillati</taxon>
        <taxon>Actinomycetota</taxon>
        <taxon>Actinomycetes</taxon>
        <taxon>Mycobacteriales</taxon>
        <taxon>Nocardiaceae</taxon>
        <taxon>Nocardia</taxon>
    </lineage>
</organism>
<feature type="transmembrane region" description="Helical" evidence="1">
    <location>
        <begin position="12"/>
        <end position="31"/>
    </location>
</feature>
<reference evidence="2 3" key="1">
    <citation type="submission" date="2017-12" db="EMBL/GenBank/DDBJ databases">
        <title>Sequencing the genomes of 1000 Actinobacteria strains.</title>
        <authorList>
            <person name="Klenk H.-P."/>
        </authorList>
    </citation>
    <scope>NUCLEOTIDE SEQUENCE [LARGE SCALE GENOMIC DNA]</scope>
    <source>
        <strain evidence="2 3">DSM 44489</strain>
    </source>
</reference>
<gene>
    <name evidence="2" type="ORF">ATK86_6245</name>
</gene>
<evidence type="ECO:0000313" key="2">
    <source>
        <dbReference type="EMBL" id="PKV81774.1"/>
    </source>
</evidence>
<evidence type="ECO:0000256" key="1">
    <source>
        <dbReference type="SAM" id="Phobius"/>
    </source>
</evidence>
<feature type="transmembrane region" description="Helical" evidence="1">
    <location>
        <begin position="145"/>
        <end position="170"/>
    </location>
</feature>
<dbReference type="RefSeq" id="WP_101467433.1">
    <property type="nucleotide sequence ID" value="NZ_PJMW01000002.1"/>
</dbReference>
<accession>A0A2N3VJJ8</accession>
<dbReference type="AlphaFoldDB" id="A0A2N3VJJ8"/>
<dbReference type="Proteomes" id="UP000233766">
    <property type="component" value="Unassembled WGS sequence"/>
</dbReference>
<dbReference type="EMBL" id="PJMW01000002">
    <property type="protein sequence ID" value="PKV81774.1"/>
    <property type="molecule type" value="Genomic_DNA"/>
</dbReference>
<keyword evidence="1" id="KW-1133">Transmembrane helix</keyword>
<sequence>MTRTQFRHVAGHLLTPLLMCLGMAFAYLGAFHQPEPNNLALAVVGDSPQAMVLAQTMKDKGGAGLDMVTVPDREAAVTALCERELVGAYVPDGIKPELLVATAGSDTSAMAAEVAFRSVSDHQGVPLMVTDVTSKAGGDPTGQGIFFLLVALSVGAYGSVAVIGAAGAMLRMRVRAAVGVVTALIVSLIGVLVAGPVFGVIDTDVASVFAIAWVYTSGIILIGIGLHTFLKRWTTLALITLFVMLNFTTSGGVYGPELQNGFFGALHSFWNGADFVEGLRSLLYFDGGAGFGSRLFGLFAWLFAGVVLVVVAGRYETRHAPRPVAPAAVEEEIGESVAV</sequence>
<protein>
    <recommendedName>
        <fullName evidence="4">ABC-2 family transporter</fullName>
    </recommendedName>
</protein>
<dbReference type="OrthoDB" id="3288304at2"/>
<feature type="transmembrane region" description="Helical" evidence="1">
    <location>
        <begin position="177"/>
        <end position="199"/>
    </location>
</feature>
<evidence type="ECO:0008006" key="4">
    <source>
        <dbReference type="Google" id="ProtNLM"/>
    </source>
</evidence>
<evidence type="ECO:0000313" key="3">
    <source>
        <dbReference type="Proteomes" id="UP000233766"/>
    </source>
</evidence>
<feature type="transmembrane region" description="Helical" evidence="1">
    <location>
        <begin position="233"/>
        <end position="254"/>
    </location>
</feature>
<name>A0A2N3VJJ8_9NOCA</name>
<feature type="transmembrane region" description="Helical" evidence="1">
    <location>
        <begin position="291"/>
        <end position="312"/>
    </location>
</feature>